<feature type="compositionally biased region" description="Polar residues" evidence="1">
    <location>
        <begin position="23"/>
        <end position="41"/>
    </location>
</feature>
<reference evidence="2 3" key="1">
    <citation type="submission" date="2019-06" db="EMBL/GenBank/DDBJ databases">
        <authorList>
            <person name="Broberg M."/>
        </authorList>
    </citation>
    <scope>NUCLEOTIDE SEQUENCE [LARGE SCALE GENOMIC DNA]</scope>
</reference>
<comment type="caution">
    <text evidence="2">The sequence shown here is derived from an EMBL/GenBank/DDBJ whole genome shotgun (WGS) entry which is preliminary data.</text>
</comment>
<sequence>QTPTFPGQASPGKRMRVGDSPDESISNNLDNSTAAGGSSNEAPLFSFPYDGSMSNDTVERWTDAAFQEGSIDHLRHSLWPDLTRQISELVENAFPAKCQWELLSEATQRDLESFCPKAKYLIQDTEHKGAQALFEAWLWRILHHHLLSPDCTTKWKGERWRSLGTLLQTMKRSLNTSHHCMTAIYHSGRYEMYHSTYTDIGLHTCEERLRNILRNEIYPIAELRGHPENQVTLPASSDVPHIFYNVSSECLDEKIRRIGETAIAIDKWILSAKYDVEVQMAHPETGEIYGFPVGENMDVNSMVQSRFRIDLGSTVDLIYRPRLQIHGSTLAGIMVAS</sequence>
<name>A0ABY6UIX3_BIOOC</name>
<evidence type="ECO:0000313" key="2">
    <source>
        <dbReference type="EMBL" id="VUC31194.1"/>
    </source>
</evidence>
<proteinExistence type="predicted"/>
<feature type="non-terminal residue" evidence="2">
    <location>
        <position position="1"/>
    </location>
</feature>
<dbReference type="Proteomes" id="UP000766486">
    <property type="component" value="Unassembled WGS sequence"/>
</dbReference>
<keyword evidence="3" id="KW-1185">Reference proteome</keyword>
<dbReference type="EMBL" id="CABFNS010000830">
    <property type="protein sequence ID" value="VUC31194.1"/>
    <property type="molecule type" value="Genomic_DNA"/>
</dbReference>
<gene>
    <name evidence="2" type="ORF">CLO192961_LOCUS300503</name>
</gene>
<feature type="region of interest" description="Disordered" evidence="1">
    <location>
        <begin position="1"/>
        <end position="41"/>
    </location>
</feature>
<protein>
    <submittedName>
        <fullName evidence="2">Uncharacterized protein</fullName>
    </submittedName>
</protein>
<accession>A0ABY6UIX3</accession>
<evidence type="ECO:0000256" key="1">
    <source>
        <dbReference type="SAM" id="MobiDB-lite"/>
    </source>
</evidence>
<organism evidence="2 3">
    <name type="scientific">Bionectria ochroleuca</name>
    <name type="common">Gliocladium roseum</name>
    <dbReference type="NCBI Taxonomy" id="29856"/>
    <lineage>
        <taxon>Eukaryota</taxon>
        <taxon>Fungi</taxon>
        <taxon>Dikarya</taxon>
        <taxon>Ascomycota</taxon>
        <taxon>Pezizomycotina</taxon>
        <taxon>Sordariomycetes</taxon>
        <taxon>Hypocreomycetidae</taxon>
        <taxon>Hypocreales</taxon>
        <taxon>Bionectriaceae</taxon>
        <taxon>Clonostachys</taxon>
    </lineage>
</organism>
<evidence type="ECO:0000313" key="3">
    <source>
        <dbReference type="Proteomes" id="UP000766486"/>
    </source>
</evidence>